<keyword evidence="3" id="KW-1185">Reference proteome</keyword>
<evidence type="ECO:0000259" key="1">
    <source>
        <dbReference type="Pfam" id="PF04909"/>
    </source>
</evidence>
<sequence length="508" mass="56796">MSSNLTDEELAALMPSELCQHQTPIPTQIVSSDEFYPDPQNERQREVEARLLAMADDLGGKQGLDRRKFFRTAAGMAASFVAMNQVYGELFDVTPAEAATPAMAQERANALKDQFIMDMHTHFLRDDTRIMGFVEMRKAVGKAGWNKELNDHEQTIEDLKFNNYKKEMFLDSDTKIALISSAPSDIEQDWFLTNEQMADARKKLNDEAGSRRVFCHAIFTPGQPGWLDKLDAALALRPESCKGYTIGDNTHKEVSRYPWRLDDEKVAYKGYEKMVKAGIKNVCVHKGLFPPGIEKQYPNLRGFADVADVGQAAKDWPQLNFIIYHSAYRHVGGDPKVALAEFERTGRIAWTSDLADIPAQYGVNNVYGDVGQLFATTLVAEPNVCAALMGTLIKGLGVDHVCWGTDALWTGAPQWQIEGLRRLEIPEMMQKKFGYAPLGPADGPVKTAIFGDNNARLYNIQPKRAMLDIKGDRFAMMKAQYEKAGPEPSHTRYGYVVPNGVIDHTVFA</sequence>
<dbReference type="Pfam" id="PF04909">
    <property type="entry name" value="Amidohydro_2"/>
    <property type="match status" value="1"/>
</dbReference>
<evidence type="ECO:0000313" key="3">
    <source>
        <dbReference type="Proteomes" id="UP000468531"/>
    </source>
</evidence>
<evidence type="ECO:0000313" key="2">
    <source>
        <dbReference type="EMBL" id="NEV02762.1"/>
    </source>
</evidence>
<accession>A0A6P1BZE2</accession>
<name>A0A6P1BZE2_9BRAD</name>
<comment type="caution">
    <text evidence="2">The sequence shown here is derived from an EMBL/GenBank/DDBJ whole genome shotgun (WGS) entry which is preliminary data.</text>
</comment>
<keyword evidence="2" id="KW-0378">Hydrolase</keyword>
<proteinExistence type="predicted"/>
<dbReference type="EMBL" id="VKHP01000428">
    <property type="protein sequence ID" value="NEV02762.1"/>
    <property type="molecule type" value="Genomic_DNA"/>
</dbReference>
<dbReference type="Proteomes" id="UP000468531">
    <property type="component" value="Unassembled WGS sequence"/>
</dbReference>
<dbReference type="SUPFAM" id="SSF51556">
    <property type="entry name" value="Metallo-dependent hydrolases"/>
    <property type="match status" value="1"/>
</dbReference>
<dbReference type="InterPro" id="IPR032466">
    <property type="entry name" value="Metal_Hydrolase"/>
</dbReference>
<dbReference type="RefSeq" id="WP_163163147.1">
    <property type="nucleotide sequence ID" value="NZ_VKHP01000428.1"/>
</dbReference>
<protein>
    <submittedName>
        <fullName evidence="2">Amidohydrolase family protein</fullName>
    </submittedName>
</protein>
<organism evidence="2 3">
    <name type="scientific">Bradyrhizobium uaiense</name>
    <dbReference type="NCBI Taxonomy" id="2594946"/>
    <lineage>
        <taxon>Bacteria</taxon>
        <taxon>Pseudomonadati</taxon>
        <taxon>Pseudomonadota</taxon>
        <taxon>Alphaproteobacteria</taxon>
        <taxon>Hyphomicrobiales</taxon>
        <taxon>Nitrobacteraceae</taxon>
        <taxon>Bradyrhizobium</taxon>
    </lineage>
</organism>
<dbReference type="InterPro" id="IPR006680">
    <property type="entry name" value="Amidohydro-rel"/>
</dbReference>
<dbReference type="AlphaFoldDB" id="A0A6P1BZE2"/>
<dbReference type="PANTHER" id="PTHR42889">
    <property type="entry name" value="BLR3681 PROTEIN"/>
    <property type="match status" value="1"/>
</dbReference>
<reference evidence="2 3" key="1">
    <citation type="journal article" date="2020" name="Arch. Microbiol.">
        <title>Bradyrhizobium uaiense sp. nov., a new highly efficient cowpea symbiont.</title>
        <authorList>
            <person name="Cabral Michel D."/>
            <person name="Azarias Guimaraes A."/>
            <person name="Martins da Costa E."/>
            <person name="Soares de Carvalho T."/>
            <person name="Balsanelli E."/>
            <person name="Willems A."/>
            <person name="Maltempi de Souza E."/>
            <person name="de Souza Moreira F.M."/>
        </authorList>
    </citation>
    <scope>NUCLEOTIDE SEQUENCE [LARGE SCALE GENOMIC DNA]</scope>
    <source>
        <strain evidence="2 3">UFLA 03-164</strain>
    </source>
</reference>
<gene>
    <name evidence="2" type="ORF">FNJ47_45625</name>
</gene>
<feature type="domain" description="Amidohydrolase-related" evidence="1">
    <location>
        <begin position="118"/>
        <end position="459"/>
    </location>
</feature>
<dbReference type="Gene3D" id="3.20.20.140">
    <property type="entry name" value="Metal-dependent hydrolases"/>
    <property type="match status" value="1"/>
</dbReference>
<dbReference type="PANTHER" id="PTHR42889:SF1">
    <property type="entry name" value="BLR3681 PROTEIN"/>
    <property type="match status" value="1"/>
</dbReference>
<dbReference type="GO" id="GO:0016787">
    <property type="term" value="F:hydrolase activity"/>
    <property type="evidence" value="ECO:0007669"/>
    <property type="project" value="UniProtKB-KW"/>
</dbReference>